<evidence type="ECO:0000256" key="1">
    <source>
        <dbReference type="SAM" id="Phobius"/>
    </source>
</evidence>
<gene>
    <name evidence="2" type="ORF">N800_14950</name>
</gene>
<evidence type="ECO:0000313" key="2">
    <source>
        <dbReference type="EMBL" id="KGM55262.1"/>
    </source>
</evidence>
<feature type="transmembrane region" description="Helical" evidence="1">
    <location>
        <begin position="33"/>
        <end position="64"/>
    </location>
</feature>
<keyword evidence="1" id="KW-0472">Membrane</keyword>
<comment type="caution">
    <text evidence="2">The sequence shown here is derived from an EMBL/GenBank/DDBJ whole genome shotgun (WGS) entry which is preliminary data.</text>
</comment>
<organism evidence="2 3">
    <name type="scientific">Lysobacter daejeonensis GH1-9</name>
    <dbReference type="NCBI Taxonomy" id="1385517"/>
    <lineage>
        <taxon>Bacteria</taxon>
        <taxon>Pseudomonadati</taxon>
        <taxon>Pseudomonadota</taxon>
        <taxon>Gammaproteobacteria</taxon>
        <taxon>Lysobacterales</taxon>
        <taxon>Lysobacteraceae</taxon>
        <taxon>Aerolutibacter</taxon>
    </lineage>
</organism>
<dbReference type="RefSeq" id="WP_036135564.1">
    <property type="nucleotide sequence ID" value="NZ_AVPU01000006.1"/>
</dbReference>
<dbReference type="EMBL" id="AVPU01000006">
    <property type="protein sequence ID" value="KGM55262.1"/>
    <property type="molecule type" value="Genomic_DNA"/>
</dbReference>
<dbReference type="AlphaFoldDB" id="A0A0A0F1J2"/>
<protein>
    <recommendedName>
        <fullName evidence="4">Transmembrane protein</fullName>
    </recommendedName>
</protein>
<reference evidence="2 3" key="1">
    <citation type="submission" date="2013-08" db="EMBL/GenBank/DDBJ databases">
        <title>Genome sequencing of Lysobacter.</title>
        <authorList>
            <person name="Zhang S."/>
            <person name="Wang G."/>
        </authorList>
    </citation>
    <scope>NUCLEOTIDE SEQUENCE [LARGE SCALE GENOMIC DNA]</scope>
    <source>
        <strain evidence="2 3">GH1-9</strain>
    </source>
</reference>
<evidence type="ECO:0000313" key="3">
    <source>
        <dbReference type="Proteomes" id="UP000029998"/>
    </source>
</evidence>
<accession>A0A0A0F1J2</accession>
<name>A0A0A0F1J2_9GAMM</name>
<dbReference type="STRING" id="1385517.N800_14950"/>
<keyword evidence="1" id="KW-1133">Transmembrane helix</keyword>
<sequence>MSAQAFRFDSFAFQSRVRSAFEPRKPRHRLLRFALGLVGLGLVLVLLAFSLVIGAVMIGGGLLYRLWARRGKRVARPANVVEGEYRVVTPQALPQSH</sequence>
<keyword evidence="3" id="KW-1185">Reference proteome</keyword>
<dbReference type="OrthoDB" id="5976163at2"/>
<dbReference type="Proteomes" id="UP000029998">
    <property type="component" value="Unassembled WGS sequence"/>
</dbReference>
<proteinExistence type="predicted"/>
<keyword evidence="1" id="KW-0812">Transmembrane</keyword>
<evidence type="ECO:0008006" key="4">
    <source>
        <dbReference type="Google" id="ProtNLM"/>
    </source>
</evidence>
<dbReference type="eggNOG" id="ENOG5031DZ0">
    <property type="taxonomic scope" value="Bacteria"/>
</dbReference>